<sequence length="288" mass="31196">MQNLQINQPNQQQSGNLGGSAPRPPNTTPFGQQPPPFTGIRPGPLPPFTGIRPGPTPPGVFPRGPVPPNAPAQTTLPPNMVSTRPTGPPSVSQPPPFASRPPPPGVLPSQIGGPAAPSVSGPGPRPGSVSSSPRTSGPPSPTHMSASGPVSNGPPIFAPGMAQVGHSSHLPWVVCQGHRLDLLSNHMFYRLGHLLIRHKCVLGLLVHLLVHHLPWGNQRHHFQHLLRTCLLLQVHLHFQHQFQAHFNHPVLLMGCRRGHHKHNRLSYQIHSSSYDTTFLLEDFSFVHH</sequence>
<comment type="caution">
    <text evidence="2">The sequence shown here is derived from an EMBL/GenBank/DDBJ whole genome shotgun (WGS) entry which is preliminary data.</text>
</comment>
<dbReference type="AlphaFoldDB" id="A0AAW2RJP8"/>
<name>A0AAW2RJP8_9LAMI</name>
<feature type="compositionally biased region" description="Low complexity" evidence="1">
    <location>
        <begin position="112"/>
        <end position="135"/>
    </location>
</feature>
<protein>
    <submittedName>
        <fullName evidence="2">Uncharacterized protein</fullName>
    </submittedName>
</protein>
<proteinExistence type="predicted"/>
<dbReference type="PRINTS" id="PR01217">
    <property type="entry name" value="PRICHEXTENSN"/>
</dbReference>
<reference evidence="2" key="1">
    <citation type="submission" date="2020-06" db="EMBL/GenBank/DDBJ databases">
        <authorList>
            <person name="Li T."/>
            <person name="Hu X."/>
            <person name="Zhang T."/>
            <person name="Song X."/>
            <person name="Zhang H."/>
            <person name="Dai N."/>
            <person name="Sheng W."/>
            <person name="Hou X."/>
            <person name="Wei L."/>
        </authorList>
    </citation>
    <scope>NUCLEOTIDE SEQUENCE</scope>
    <source>
        <strain evidence="2">G01</strain>
        <tissue evidence="2">Leaf</tissue>
    </source>
</reference>
<dbReference type="EMBL" id="JACGWK010000001">
    <property type="protein sequence ID" value="KAL0380260.1"/>
    <property type="molecule type" value="Genomic_DNA"/>
</dbReference>
<feature type="compositionally biased region" description="Low complexity" evidence="1">
    <location>
        <begin position="1"/>
        <end position="15"/>
    </location>
</feature>
<feature type="compositionally biased region" description="Pro residues" evidence="1">
    <location>
        <begin position="22"/>
        <end position="47"/>
    </location>
</feature>
<evidence type="ECO:0000256" key="1">
    <source>
        <dbReference type="SAM" id="MobiDB-lite"/>
    </source>
</evidence>
<feature type="compositionally biased region" description="Polar residues" evidence="1">
    <location>
        <begin position="71"/>
        <end position="84"/>
    </location>
</feature>
<reference evidence="2" key="2">
    <citation type="journal article" date="2024" name="Plant">
        <title>Genomic evolution and insights into agronomic trait innovations of Sesamum species.</title>
        <authorList>
            <person name="Miao H."/>
            <person name="Wang L."/>
            <person name="Qu L."/>
            <person name="Liu H."/>
            <person name="Sun Y."/>
            <person name="Le M."/>
            <person name="Wang Q."/>
            <person name="Wei S."/>
            <person name="Zheng Y."/>
            <person name="Lin W."/>
            <person name="Duan Y."/>
            <person name="Cao H."/>
            <person name="Xiong S."/>
            <person name="Wang X."/>
            <person name="Wei L."/>
            <person name="Li C."/>
            <person name="Ma Q."/>
            <person name="Ju M."/>
            <person name="Zhao R."/>
            <person name="Li G."/>
            <person name="Mu C."/>
            <person name="Tian Q."/>
            <person name="Mei H."/>
            <person name="Zhang T."/>
            <person name="Gao T."/>
            <person name="Zhang H."/>
        </authorList>
    </citation>
    <scope>NUCLEOTIDE SEQUENCE</scope>
    <source>
        <strain evidence="2">G01</strain>
    </source>
</reference>
<accession>A0AAW2RJP8</accession>
<gene>
    <name evidence="2" type="ORF">Sangu_0090300</name>
</gene>
<organism evidence="2">
    <name type="scientific">Sesamum angustifolium</name>
    <dbReference type="NCBI Taxonomy" id="2727405"/>
    <lineage>
        <taxon>Eukaryota</taxon>
        <taxon>Viridiplantae</taxon>
        <taxon>Streptophyta</taxon>
        <taxon>Embryophyta</taxon>
        <taxon>Tracheophyta</taxon>
        <taxon>Spermatophyta</taxon>
        <taxon>Magnoliopsida</taxon>
        <taxon>eudicotyledons</taxon>
        <taxon>Gunneridae</taxon>
        <taxon>Pentapetalae</taxon>
        <taxon>asterids</taxon>
        <taxon>lamiids</taxon>
        <taxon>Lamiales</taxon>
        <taxon>Pedaliaceae</taxon>
        <taxon>Sesamum</taxon>
    </lineage>
</organism>
<feature type="compositionally biased region" description="Pro residues" evidence="1">
    <location>
        <begin position="54"/>
        <end position="70"/>
    </location>
</feature>
<evidence type="ECO:0000313" key="2">
    <source>
        <dbReference type="EMBL" id="KAL0380260.1"/>
    </source>
</evidence>
<feature type="region of interest" description="Disordered" evidence="1">
    <location>
        <begin position="1"/>
        <end position="160"/>
    </location>
</feature>
<feature type="compositionally biased region" description="Pro residues" evidence="1">
    <location>
        <begin position="86"/>
        <end position="106"/>
    </location>
</feature>